<evidence type="ECO:0000313" key="2">
    <source>
        <dbReference type="EMBL" id="PSJ15950.1"/>
    </source>
</evidence>
<gene>
    <name evidence="2" type="ORF">C7H79_16225</name>
</gene>
<dbReference type="AlphaFoldDB" id="A0A2P7NR70"/>
<dbReference type="PANTHER" id="PTHR43581">
    <property type="entry name" value="ATP/GTP PHOSPHATASE"/>
    <property type="match status" value="1"/>
</dbReference>
<reference evidence="2 3" key="1">
    <citation type="submission" date="2018-03" db="EMBL/GenBank/DDBJ databases">
        <title>Draft genome of Nitrosomonas supralitoralis APG5.</title>
        <authorList>
            <person name="Urakawa H."/>
            <person name="Lopez J.V."/>
        </authorList>
    </citation>
    <scope>NUCLEOTIDE SEQUENCE [LARGE SCALE GENOMIC DNA]</scope>
    <source>
        <strain evidence="2 3">APG5</strain>
    </source>
</reference>
<dbReference type="GO" id="GO:0005524">
    <property type="term" value="F:ATP binding"/>
    <property type="evidence" value="ECO:0007669"/>
    <property type="project" value="InterPro"/>
</dbReference>
<dbReference type="EMBL" id="PXXU01000098">
    <property type="protein sequence ID" value="PSJ15950.1"/>
    <property type="molecule type" value="Genomic_DNA"/>
</dbReference>
<protein>
    <recommendedName>
        <fullName evidence="1">ATPase AAA-type core domain-containing protein</fullName>
    </recommendedName>
</protein>
<accession>A0A2P7NR70</accession>
<dbReference type="Proteomes" id="UP000241912">
    <property type="component" value="Unassembled WGS sequence"/>
</dbReference>
<name>A0A2P7NR70_9PROT</name>
<dbReference type="InterPro" id="IPR003959">
    <property type="entry name" value="ATPase_AAA_core"/>
</dbReference>
<dbReference type="OrthoDB" id="104167at2"/>
<dbReference type="Gene3D" id="3.40.50.300">
    <property type="entry name" value="P-loop containing nucleotide triphosphate hydrolases"/>
    <property type="match status" value="1"/>
</dbReference>
<organism evidence="2 3">
    <name type="scientific">Nitrosomonas supralitoralis</name>
    <dbReference type="NCBI Taxonomy" id="2116706"/>
    <lineage>
        <taxon>Bacteria</taxon>
        <taxon>Pseudomonadati</taxon>
        <taxon>Pseudomonadota</taxon>
        <taxon>Betaproteobacteria</taxon>
        <taxon>Nitrosomonadales</taxon>
        <taxon>Nitrosomonadaceae</taxon>
        <taxon>Nitrosomonas</taxon>
    </lineage>
</organism>
<evidence type="ECO:0000259" key="1">
    <source>
        <dbReference type="Pfam" id="PF13304"/>
    </source>
</evidence>
<dbReference type="InterPro" id="IPR027417">
    <property type="entry name" value="P-loop_NTPase"/>
</dbReference>
<sequence length="537" mass="61679">MRIKKIQLMNGYKRFFDLTIDLGEEPKRIIALIGPNGCGKSSVLDGMLYFTNMFNTIGSTGAKDHKYHSMNNEKNYSYNNIKIEFVEGAYEVISSHKAIKEKEKTIFSFRSSYRYNTGLNVQSSHAIRNITENHYGASTASDLDSKIDENYRRLYVKFNDYMYKTDCPPSQAKEKIIGDLNKSFRNCLDLELISIGDINASKGTLYFRKLDHANSFEFNVLSSGEKEVVDILLDLYLRQEEYDDTIFLFDEPELHINTAIQKKLIIEINCLIGINCQLWLTTHSIGFLRALQDEFKDECQIIQFKNDMNLASEAKILKPIQHSIAVWKELFEVALDDLAHLVCPKRIIYCEGKDTPGKNFKENGFDARVYNVIFAEKYPDSLFISSGGNTELDQRSNIAISIIGKALPLLEILVLKDKDCASGKQVSVSDRDRILEFSPAHHRILKRFEIENYLFDKEVINNYCSINSISFDESEYEKLIKNINEDDVKSKVNNIKKICAIPSTIPNDTFKFNLASYITKDTAVFKELEELIFKSVR</sequence>
<dbReference type="SUPFAM" id="SSF52540">
    <property type="entry name" value="P-loop containing nucleoside triphosphate hydrolases"/>
    <property type="match status" value="1"/>
</dbReference>
<comment type="caution">
    <text evidence="2">The sequence shown here is derived from an EMBL/GenBank/DDBJ whole genome shotgun (WGS) entry which is preliminary data.</text>
</comment>
<evidence type="ECO:0000313" key="3">
    <source>
        <dbReference type="Proteomes" id="UP000241912"/>
    </source>
</evidence>
<keyword evidence="3" id="KW-1185">Reference proteome</keyword>
<dbReference type="PANTHER" id="PTHR43581:SF2">
    <property type="entry name" value="EXCINUCLEASE ATPASE SUBUNIT"/>
    <property type="match status" value="1"/>
</dbReference>
<feature type="domain" description="ATPase AAA-type core" evidence="1">
    <location>
        <begin position="29"/>
        <end position="288"/>
    </location>
</feature>
<dbReference type="GO" id="GO:0016887">
    <property type="term" value="F:ATP hydrolysis activity"/>
    <property type="evidence" value="ECO:0007669"/>
    <property type="project" value="InterPro"/>
</dbReference>
<dbReference type="InterPro" id="IPR051396">
    <property type="entry name" value="Bact_Antivir_Def_Nuclease"/>
</dbReference>
<dbReference type="Pfam" id="PF13304">
    <property type="entry name" value="AAA_21"/>
    <property type="match status" value="1"/>
</dbReference>
<proteinExistence type="predicted"/>
<dbReference type="RefSeq" id="WP_106708298.1">
    <property type="nucleotide sequence ID" value="NZ_PXXU01000098.1"/>
</dbReference>